<accession>A0A1H6DRV6</accession>
<dbReference type="Gene3D" id="2.30.40.10">
    <property type="entry name" value="Urease, subunit C, domain 1"/>
    <property type="match status" value="1"/>
</dbReference>
<dbReference type="EMBL" id="FNVQ01000008">
    <property type="protein sequence ID" value="SEG87355.1"/>
    <property type="molecule type" value="Genomic_DNA"/>
</dbReference>
<dbReference type="GO" id="GO:0016810">
    <property type="term" value="F:hydrolase activity, acting on carbon-nitrogen (but not peptide) bonds"/>
    <property type="evidence" value="ECO:0007669"/>
    <property type="project" value="InterPro"/>
</dbReference>
<proteinExistence type="inferred from homology"/>
<keyword evidence="2 4" id="KW-0378">Hydrolase</keyword>
<evidence type="ECO:0000313" key="4">
    <source>
        <dbReference type="EMBL" id="SEG87355.1"/>
    </source>
</evidence>
<comment type="similarity">
    <text evidence="1">Belongs to the metallo-dependent hydrolases superfamily. ATZ/TRZ family.</text>
</comment>
<sequence length="124" mass="13669">MIQEMNLAWLIHRSQGGASATRVEEVIDWSSRNGADLLELHTGRIEVGYAADLAIYSLDSLRFSGMHSALETPLMCGEPVDLKYSFVNGRMVVSDNQVLGVDEQVLRASVQRGIGKLLQRAPHC</sequence>
<protein>
    <submittedName>
        <fullName evidence="4">Amidohydrolase family protein</fullName>
    </submittedName>
</protein>
<dbReference type="PANTHER" id="PTHR43794">
    <property type="entry name" value="AMINOHYDROLASE SSNA-RELATED"/>
    <property type="match status" value="1"/>
</dbReference>
<dbReference type="SUPFAM" id="SSF51338">
    <property type="entry name" value="Composite domain of metallo-dependent hydrolases"/>
    <property type="match status" value="1"/>
</dbReference>
<reference evidence="4 5" key="1">
    <citation type="submission" date="2016-10" db="EMBL/GenBank/DDBJ databases">
        <authorList>
            <person name="de Groot N.N."/>
        </authorList>
    </citation>
    <scope>NUCLEOTIDE SEQUENCE [LARGE SCALE GENOMIC DNA]</scope>
    <source>
        <strain evidence="4 5">DSM 22012</strain>
    </source>
</reference>
<evidence type="ECO:0000313" key="5">
    <source>
        <dbReference type="Proteomes" id="UP000236745"/>
    </source>
</evidence>
<organism evidence="4 5">
    <name type="scientific">Marinobacterium lutimaris</name>
    <dbReference type="NCBI Taxonomy" id="568106"/>
    <lineage>
        <taxon>Bacteria</taxon>
        <taxon>Pseudomonadati</taxon>
        <taxon>Pseudomonadota</taxon>
        <taxon>Gammaproteobacteria</taxon>
        <taxon>Oceanospirillales</taxon>
        <taxon>Oceanospirillaceae</taxon>
        <taxon>Marinobacterium</taxon>
    </lineage>
</organism>
<gene>
    <name evidence="4" type="ORF">SAMN05444390_10871</name>
</gene>
<keyword evidence="5" id="KW-1185">Reference proteome</keyword>
<evidence type="ECO:0000256" key="1">
    <source>
        <dbReference type="ARBA" id="ARBA00006745"/>
    </source>
</evidence>
<dbReference type="InterPro" id="IPR050287">
    <property type="entry name" value="MTA/SAH_deaminase"/>
</dbReference>
<name>A0A1H6DRV6_9GAMM</name>
<dbReference type="Gene3D" id="3.20.20.140">
    <property type="entry name" value="Metal-dependent hydrolases"/>
    <property type="match status" value="1"/>
</dbReference>
<dbReference type="Proteomes" id="UP000236745">
    <property type="component" value="Unassembled WGS sequence"/>
</dbReference>
<dbReference type="Pfam" id="PF01979">
    <property type="entry name" value="Amidohydro_1"/>
    <property type="match status" value="1"/>
</dbReference>
<evidence type="ECO:0000256" key="2">
    <source>
        <dbReference type="ARBA" id="ARBA00022801"/>
    </source>
</evidence>
<dbReference type="AlphaFoldDB" id="A0A1H6DRV6"/>
<feature type="domain" description="Amidohydrolase-related" evidence="3">
    <location>
        <begin position="1"/>
        <end position="91"/>
    </location>
</feature>
<dbReference type="InterPro" id="IPR006680">
    <property type="entry name" value="Amidohydro-rel"/>
</dbReference>
<dbReference type="InterPro" id="IPR011059">
    <property type="entry name" value="Metal-dep_hydrolase_composite"/>
</dbReference>
<evidence type="ECO:0000259" key="3">
    <source>
        <dbReference type="Pfam" id="PF01979"/>
    </source>
</evidence>
<dbReference type="PANTHER" id="PTHR43794:SF11">
    <property type="entry name" value="AMIDOHYDROLASE-RELATED DOMAIN-CONTAINING PROTEIN"/>
    <property type="match status" value="1"/>
</dbReference>